<evidence type="ECO:0000313" key="2">
    <source>
        <dbReference type="EMBL" id="KAF4465328.1"/>
    </source>
</evidence>
<dbReference type="OrthoDB" id="5093316at2759"/>
<name>A0A8H4LCS8_9HYPO</name>
<protein>
    <submittedName>
        <fullName evidence="2">Uncharacterized protein</fullName>
    </submittedName>
</protein>
<proteinExistence type="predicted"/>
<dbReference type="EMBL" id="JAADYS010001052">
    <property type="protein sequence ID" value="KAF4465328.1"/>
    <property type="molecule type" value="Genomic_DNA"/>
</dbReference>
<evidence type="ECO:0000256" key="1">
    <source>
        <dbReference type="SAM" id="MobiDB-lite"/>
    </source>
</evidence>
<keyword evidence="3" id="KW-1185">Reference proteome</keyword>
<gene>
    <name evidence="2" type="ORF">FALBO_7829</name>
</gene>
<organism evidence="2 3">
    <name type="scientific">Fusarium albosuccineum</name>
    <dbReference type="NCBI Taxonomy" id="1237068"/>
    <lineage>
        <taxon>Eukaryota</taxon>
        <taxon>Fungi</taxon>
        <taxon>Dikarya</taxon>
        <taxon>Ascomycota</taxon>
        <taxon>Pezizomycotina</taxon>
        <taxon>Sordariomycetes</taxon>
        <taxon>Hypocreomycetidae</taxon>
        <taxon>Hypocreales</taxon>
        <taxon>Nectriaceae</taxon>
        <taxon>Fusarium</taxon>
        <taxon>Fusarium decemcellulare species complex</taxon>
    </lineage>
</organism>
<reference evidence="2 3" key="1">
    <citation type="submission" date="2020-01" db="EMBL/GenBank/DDBJ databases">
        <title>Identification and distribution of gene clusters putatively required for synthesis of sphingolipid metabolism inhibitors in phylogenetically diverse species of the filamentous fungus Fusarium.</title>
        <authorList>
            <person name="Kim H.-S."/>
            <person name="Busman M."/>
            <person name="Brown D.W."/>
            <person name="Divon H."/>
            <person name="Uhlig S."/>
            <person name="Proctor R.H."/>
        </authorList>
    </citation>
    <scope>NUCLEOTIDE SEQUENCE [LARGE SCALE GENOMIC DNA]</scope>
    <source>
        <strain evidence="2 3">NRRL 20459</strain>
    </source>
</reference>
<sequence>MAEAIDLAISAALFAYRTGRNNRQQRLVVRIRVDRGDLSSKKAKSTKAIIDANNGASAAPGLTDEELDISSASAKSLFVVVGELLPRNYFDDLQYADIRGSMTFDASKHTIVGPTEGTFIIVRPVKWARAAMYLLYRKGGGISSVAPLPAGYEDLIVYYPEWTTGVGHTHKAKRNDKYRENLSTFCHGFMAQRFPGLVQATSPVQEGQGTGTQVDESMDTQEDQGVQTEETQVGNSTILFPEIQDLFAKFDASGDKAWLFLAIKRLDAMCDNEFCNDLSAKGRLRMKTRTMLFCPEEFEMKDAEDLVRLAKASSLTTRPLSAPVTNTAAGRMVQNSARDPLSRSPNHLQTGERP</sequence>
<comment type="caution">
    <text evidence="2">The sequence shown here is derived from an EMBL/GenBank/DDBJ whole genome shotgun (WGS) entry which is preliminary data.</text>
</comment>
<feature type="region of interest" description="Disordered" evidence="1">
    <location>
        <begin position="324"/>
        <end position="354"/>
    </location>
</feature>
<dbReference type="Proteomes" id="UP000554235">
    <property type="component" value="Unassembled WGS sequence"/>
</dbReference>
<accession>A0A8H4LCS8</accession>
<dbReference type="AlphaFoldDB" id="A0A8H4LCS8"/>
<evidence type="ECO:0000313" key="3">
    <source>
        <dbReference type="Proteomes" id="UP000554235"/>
    </source>
</evidence>